<dbReference type="SUPFAM" id="SSF51735">
    <property type="entry name" value="NAD(P)-binding Rossmann-fold domains"/>
    <property type="match status" value="1"/>
</dbReference>
<organism evidence="4 5">
    <name type="scientific">Paracoccus sulfuroxidans</name>
    <dbReference type="NCBI Taxonomy" id="384678"/>
    <lineage>
        <taxon>Bacteria</taxon>
        <taxon>Pseudomonadati</taxon>
        <taxon>Pseudomonadota</taxon>
        <taxon>Alphaproteobacteria</taxon>
        <taxon>Rhodobacterales</taxon>
        <taxon>Paracoccaceae</taxon>
        <taxon>Paracoccus</taxon>
    </lineage>
</organism>
<keyword evidence="1" id="KW-0560">Oxidoreductase</keyword>
<keyword evidence="2" id="KW-0520">NAD</keyword>
<dbReference type="OrthoDB" id="9787219at2"/>
<accession>A0A562NHD3</accession>
<evidence type="ECO:0000313" key="5">
    <source>
        <dbReference type="Proteomes" id="UP000316225"/>
    </source>
</evidence>
<sequence length="314" mass="34115">MPDQKKALLIIATGENAEEWRSELVKAAPTLDIHVLGEEFDPATIAWALVWRPPVGYLASLPNLEAIFSMAAGVDHIFADDQLPQGIPVVKLVHEATRQQHRDYVLHAVIHHHRDMMLFAERQPQKVWKFVRPAMNAQRSIGLMGAGPLGIFAAEALVSLGYQVRVWSRSPKSIDGAQSFHGTDQLHDFAAGTDILVSMLPKTPETIGILDAALFAALPEGAAVVNIGRGDHLDEGALLAALNSGHLSGATLDVLAQEPPAEDHPFWTHSKVRLTPHIASEPNPWVTAMAVLGNIDRMQQGLAPEPRADRASGY</sequence>
<dbReference type="AlphaFoldDB" id="A0A562NHD3"/>
<dbReference type="PANTHER" id="PTHR43333">
    <property type="entry name" value="2-HACID_DH_C DOMAIN-CONTAINING PROTEIN"/>
    <property type="match status" value="1"/>
</dbReference>
<dbReference type="Pfam" id="PF02826">
    <property type="entry name" value="2-Hacid_dh_C"/>
    <property type="match status" value="1"/>
</dbReference>
<dbReference type="Gene3D" id="3.40.50.720">
    <property type="entry name" value="NAD(P)-binding Rossmann-like Domain"/>
    <property type="match status" value="2"/>
</dbReference>
<evidence type="ECO:0000256" key="2">
    <source>
        <dbReference type="ARBA" id="ARBA00023027"/>
    </source>
</evidence>
<dbReference type="GO" id="GO:0016491">
    <property type="term" value="F:oxidoreductase activity"/>
    <property type="evidence" value="ECO:0007669"/>
    <property type="project" value="UniProtKB-KW"/>
</dbReference>
<evidence type="ECO:0000313" key="4">
    <source>
        <dbReference type="EMBL" id="TWI31546.1"/>
    </source>
</evidence>
<dbReference type="Proteomes" id="UP000316225">
    <property type="component" value="Unassembled WGS sequence"/>
</dbReference>
<comment type="caution">
    <text evidence="4">The sequence shown here is derived from an EMBL/GenBank/DDBJ whole genome shotgun (WGS) entry which is preliminary data.</text>
</comment>
<dbReference type="PANTHER" id="PTHR43333:SF1">
    <property type="entry name" value="D-ISOMER SPECIFIC 2-HYDROXYACID DEHYDROGENASE NAD-BINDING DOMAIN-CONTAINING PROTEIN"/>
    <property type="match status" value="1"/>
</dbReference>
<reference evidence="4 5" key="1">
    <citation type="journal article" date="2015" name="Stand. Genomic Sci.">
        <title>Genomic Encyclopedia of Bacterial and Archaeal Type Strains, Phase III: the genomes of soil and plant-associated and newly described type strains.</title>
        <authorList>
            <person name="Whitman W.B."/>
            <person name="Woyke T."/>
            <person name="Klenk H.P."/>
            <person name="Zhou Y."/>
            <person name="Lilburn T.G."/>
            <person name="Beck B.J."/>
            <person name="De Vos P."/>
            <person name="Vandamme P."/>
            <person name="Eisen J.A."/>
            <person name="Garrity G."/>
            <person name="Hugenholtz P."/>
            <person name="Kyrpides N.C."/>
        </authorList>
    </citation>
    <scope>NUCLEOTIDE SEQUENCE [LARGE SCALE GENOMIC DNA]</scope>
    <source>
        <strain evidence="4 5">CGMCC 1.5364</strain>
    </source>
</reference>
<dbReference type="EMBL" id="VLKU01000009">
    <property type="protein sequence ID" value="TWI31546.1"/>
    <property type="molecule type" value="Genomic_DNA"/>
</dbReference>
<evidence type="ECO:0000259" key="3">
    <source>
        <dbReference type="Pfam" id="PF02826"/>
    </source>
</evidence>
<dbReference type="SUPFAM" id="SSF52283">
    <property type="entry name" value="Formate/glycerate dehydrogenase catalytic domain-like"/>
    <property type="match status" value="1"/>
</dbReference>
<name>A0A562NHD3_9RHOB</name>
<gene>
    <name evidence="4" type="ORF">IQ24_02998</name>
</gene>
<dbReference type="CDD" id="cd12164">
    <property type="entry name" value="GDH_like_2"/>
    <property type="match status" value="1"/>
</dbReference>
<dbReference type="RefSeq" id="WP_145399086.1">
    <property type="nucleotide sequence ID" value="NZ_VLKU01000009.1"/>
</dbReference>
<dbReference type="InterPro" id="IPR036291">
    <property type="entry name" value="NAD(P)-bd_dom_sf"/>
</dbReference>
<evidence type="ECO:0000256" key="1">
    <source>
        <dbReference type="ARBA" id="ARBA00023002"/>
    </source>
</evidence>
<protein>
    <submittedName>
        <fullName evidence="4">Glyoxylate/hydroxypyruvate reductase A</fullName>
    </submittedName>
</protein>
<dbReference type="InterPro" id="IPR006140">
    <property type="entry name" value="D-isomer_DH_NAD-bd"/>
</dbReference>
<proteinExistence type="predicted"/>
<dbReference type="GO" id="GO:0051287">
    <property type="term" value="F:NAD binding"/>
    <property type="evidence" value="ECO:0007669"/>
    <property type="project" value="InterPro"/>
</dbReference>
<feature type="domain" description="D-isomer specific 2-hydroxyacid dehydrogenase NAD-binding" evidence="3">
    <location>
        <begin position="108"/>
        <end position="279"/>
    </location>
</feature>
<keyword evidence="5" id="KW-1185">Reference proteome</keyword>
<keyword evidence="4" id="KW-0670">Pyruvate</keyword>